<dbReference type="STRING" id="1122184.SAMN02745176_02778"/>
<dbReference type="InterPro" id="IPR016181">
    <property type="entry name" value="Acyl_CoA_acyltransferase"/>
</dbReference>
<sequence>MLDWLKDRSGRHKVLVIEDEKNTVHGWASLNVFNSRCCYSGVVDISIYISRKMRGKGLGKLLLRSLIQTAKDEGFHKLVLSTFKTNEAGQKLYKSLGFREVGTYEKHGILDGKWIDITIM</sequence>
<keyword evidence="2" id="KW-0012">Acyltransferase</keyword>
<dbReference type="EMBL" id="FQZS01000020">
    <property type="protein sequence ID" value="SHJ20644.1"/>
    <property type="molecule type" value="Genomic_DNA"/>
</dbReference>
<dbReference type="AlphaFoldDB" id="A0A1M6HER4"/>
<keyword evidence="1 4" id="KW-0808">Transferase</keyword>
<dbReference type="SUPFAM" id="SSF55729">
    <property type="entry name" value="Acyl-CoA N-acyltransferases (Nat)"/>
    <property type="match status" value="1"/>
</dbReference>
<proteinExistence type="predicted"/>
<protein>
    <submittedName>
        <fullName evidence="4">Phosphinothricin acetyltransferase</fullName>
    </submittedName>
</protein>
<evidence type="ECO:0000259" key="3">
    <source>
        <dbReference type="PROSITE" id="PS51186"/>
    </source>
</evidence>
<dbReference type="PANTHER" id="PTHR43072:SF23">
    <property type="entry name" value="UPF0039 PROTEIN C11D3.02C"/>
    <property type="match status" value="1"/>
</dbReference>
<evidence type="ECO:0000313" key="4">
    <source>
        <dbReference type="EMBL" id="SHJ20644.1"/>
    </source>
</evidence>
<dbReference type="NCBIfam" id="NF040503">
    <property type="entry name" value="resist_ArsN1a"/>
    <property type="match status" value="1"/>
</dbReference>
<reference evidence="4 5" key="1">
    <citation type="submission" date="2016-11" db="EMBL/GenBank/DDBJ databases">
        <authorList>
            <person name="Jaros S."/>
            <person name="Januszkiewicz K."/>
            <person name="Wedrychowicz H."/>
        </authorList>
    </citation>
    <scope>NUCLEOTIDE SEQUENCE [LARGE SCALE GENOMIC DNA]</scope>
    <source>
        <strain evidence="4 5">DSM 19022</strain>
    </source>
</reference>
<evidence type="ECO:0000256" key="2">
    <source>
        <dbReference type="ARBA" id="ARBA00023315"/>
    </source>
</evidence>
<evidence type="ECO:0000313" key="5">
    <source>
        <dbReference type="Proteomes" id="UP000184442"/>
    </source>
</evidence>
<dbReference type="CDD" id="cd04301">
    <property type="entry name" value="NAT_SF"/>
    <property type="match status" value="1"/>
</dbReference>
<dbReference type="InterPro" id="IPR000182">
    <property type="entry name" value="GNAT_dom"/>
</dbReference>
<keyword evidence="5" id="KW-1185">Reference proteome</keyword>
<dbReference type="Gene3D" id="3.40.630.30">
    <property type="match status" value="1"/>
</dbReference>
<evidence type="ECO:0000256" key="1">
    <source>
        <dbReference type="ARBA" id="ARBA00022679"/>
    </source>
</evidence>
<dbReference type="GO" id="GO:0016747">
    <property type="term" value="F:acyltransferase activity, transferring groups other than amino-acyl groups"/>
    <property type="evidence" value="ECO:0007669"/>
    <property type="project" value="InterPro"/>
</dbReference>
<name>A0A1M6HER4_9FIRM</name>
<gene>
    <name evidence="4" type="ORF">SAMN02745176_02778</name>
</gene>
<dbReference type="PANTHER" id="PTHR43072">
    <property type="entry name" value="N-ACETYLTRANSFERASE"/>
    <property type="match status" value="1"/>
</dbReference>
<feature type="domain" description="N-acetyltransferase" evidence="3">
    <location>
        <begin position="1"/>
        <end position="116"/>
    </location>
</feature>
<organism evidence="4 5">
    <name type="scientific">Lutispora thermophila DSM 19022</name>
    <dbReference type="NCBI Taxonomy" id="1122184"/>
    <lineage>
        <taxon>Bacteria</taxon>
        <taxon>Bacillati</taxon>
        <taxon>Bacillota</taxon>
        <taxon>Clostridia</taxon>
        <taxon>Lutisporales</taxon>
        <taxon>Lutisporaceae</taxon>
        <taxon>Lutispora</taxon>
    </lineage>
</organism>
<dbReference type="Proteomes" id="UP000184442">
    <property type="component" value="Unassembled WGS sequence"/>
</dbReference>
<dbReference type="PROSITE" id="PS51186">
    <property type="entry name" value="GNAT"/>
    <property type="match status" value="1"/>
</dbReference>
<dbReference type="Pfam" id="PF00583">
    <property type="entry name" value="Acetyltransf_1"/>
    <property type="match status" value="1"/>
</dbReference>
<accession>A0A1M6HER4</accession>